<keyword evidence="5" id="KW-0653">Protein transport</keyword>
<proteinExistence type="inferred from homology"/>
<feature type="domain" description="Solute-binding protein family 5" evidence="8">
    <location>
        <begin position="101"/>
        <end position="485"/>
    </location>
</feature>
<evidence type="ECO:0000256" key="2">
    <source>
        <dbReference type="ARBA" id="ARBA00005695"/>
    </source>
</evidence>
<dbReference type="PANTHER" id="PTHR30290:SF10">
    <property type="entry name" value="PERIPLASMIC OLIGOPEPTIDE-BINDING PROTEIN-RELATED"/>
    <property type="match status" value="1"/>
</dbReference>
<dbReference type="PATRIC" id="fig|157733.3.peg.1635"/>
<dbReference type="GO" id="GO:0030288">
    <property type="term" value="C:outer membrane-bounded periplasmic space"/>
    <property type="evidence" value="ECO:0007669"/>
    <property type="project" value="UniProtKB-ARBA"/>
</dbReference>
<dbReference type="PIRSF" id="PIRSF002741">
    <property type="entry name" value="MppA"/>
    <property type="match status" value="1"/>
</dbReference>
<dbReference type="STRING" id="157733.AB986_18440"/>
<dbReference type="PANTHER" id="PTHR30290">
    <property type="entry name" value="PERIPLASMIC BINDING COMPONENT OF ABC TRANSPORTER"/>
    <property type="match status" value="1"/>
</dbReference>
<dbReference type="Proteomes" id="UP000035996">
    <property type="component" value="Unassembled WGS sequence"/>
</dbReference>
<dbReference type="SUPFAM" id="SSF53850">
    <property type="entry name" value="Periplasmic binding protein-like II"/>
    <property type="match status" value="1"/>
</dbReference>
<dbReference type="AlphaFoldDB" id="A0A0J6CSR7"/>
<keyword evidence="10" id="KW-1185">Reference proteome</keyword>
<evidence type="ECO:0000256" key="1">
    <source>
        <dbReference type="ARBA" id="ARBA00004196"/>
    </source>
</evidence>
<evidence type="ECO:0000259" key="8">
    <source>
        <dbReference type="Pfam" id="PF00496"/>
    </source>
</evidence>
<keyword evidence="4 7" id="KW-0732">Signal</keyword>
<name>A0A0J6CSR7_9BACL</name>
<feature type="chain" id="PRO_5038719075" description="Solute-binding protein family 5 domain-containing protein" evidence="7">
    <location>
        <begin position="22"/>
        <end position="567"/>
    </location>
</feature>
<comment type="subcellular location">
    <subcellularLocation>
        <location evidence="1">Cell envelope</location>
    </subcellularLocation>
</comment>
<dbReference type="Gene3D" id="3.10.105.10">
    <property type="entry name" value="Dipeptide-binding Protein, Domain 3"/>
    <property type="match status" value="1"/>
</dbReference>
<dbReference type="FunFam" id="3.90.76.10:FF:000001">
    <property type="entry name" value="Oligopeptide ABC transporter substrate-binding protein"/>
    <property type="match status" value="1"/>
</dbReference>
<reference evidence="9" key="1">
    <citation type="submission" date="2015-06" db="EMBL/GenBank/DDBJ databases">
        <authorList>
            <person name="Liu B."/>
            <person name="Wang J."/>
            <person name="Zhu Y."/>
            <person name="Liu G."/>
            <person name="Chen Q."/>
            <person name="Zheng C."/>
            <person name="Che J."/>
            <person name="Ge C."/>
            <person name="Shi H."/>
            <person name="Pan Z."/>
            <person name="Liu X."/>
        </authorList>
    </citation>
    <scope>NUCLEOTIDE SEQUENCE [LARGE SCALE GENOMIC DNA]</scope>
    <source>
        <strain evidence="9">DSM 16346</strain>
    </source>
</reference>
<dbReference type="Gene3D" id="3.90.76.10">
    <property type="entry name" value="Dipeptide-binding Protein, Domain 1"/>
    <property type="match status" value="1"/>
</dbReference>
<protein>
    <recommendedName>
        <fullName evidence="8">Solute-binding protein family 5 domain-containing protein</fullName>
    </recommendedName>
</protein>
<evidence type="ECO:0000313" key="9">
    <source>
        <dbReference type="EMBL" id="KMM36115.1"/>
    </source>
</evidence>
<comment type="similarity">
    <text evidence="2">Belongs to the bacterial solute-binding protein 5 family.</text>
</comment>
<dbReference type="InterPro" id="IPR000914">
    <property type="entry name" value="SBP_5_dom"/>
</dbReference>
<accession>A0A0J6CSR7</accession>
<dbReference type="InterPro" id="IPR030678">
    <property type="entry name" value="Peptide/Ni-bd"/>
</dbReference>
<feature type="compositionally biased region" description="Low complexity" evidence="6">
    <location>
        <begin position="26"/>
        <end position="44"/>
    </location>
</feature>
<organism evidence="9 10">
    <name type="scientific">Guptibacillus hwajinpoensis</name>
    <dbReference type="NCBI Taxonomy" id="208199"/>
    <lineage>
        <taxon>Bacteria</taxon>
        <taxon>Bacillati</taxon>
        <taxon>Bacillota</taxon>
        <taxon>Bacilli</taxon>
        <taxon>Bacillales</taxon>
        <taxon>Guptibacillaceae</taxon>
        <taxon>Guptibacillus</taxon>
    </lineage>
</organism>
<dbReference type="GO" id="GO:0043190">
    <property type="term" value="C:ATP-binding cassette (ABC) transporter complex"/>
    <property type="evidence" value="ECO:0007669"/>
    <property type="project" value="InterPro"/>
</dbReference>
<keyword evidence="3" id="KW-0813">Transport</keyword>
<dbReference type="RefSeq" id="WP_048313092.1">
    <property type="nucleotide sequence ID" value="NZ_CP119526.1"/>
</dbReference>
<comment type="caution">
    <text evidence="9">The sequence shown here is derived from an EMBL/GenBank/DDBJ whole genome shotgun (WGS) entry which is preliminary data.</text>
</comment>
<evidence type="ECO:0000256" key="6">
    <source>
        <dbReference type="SAM" id="MobiDB-lite"/>
    </source>
</evidence>
<dbReference type="InterPro" id="IPR039424">
    <property type="entry name" value="SBP_5"/>
</dbReference>
<dbReference type="FunFam" id="3.10.105.10:FF:000001">
    <property type="entry name" value="Oligopeptide ABC transporter, oligopeptide-binding protein"/>
    <property type="match status" value="1"/>
</dbReference>
<evidence type="ECO:0000256" key="3">
    <source>
        <dbReference type="ARBA" id="ARBA00022448"/>
    </source>
</evidence>
<dbReference type="EMBL" id="LELK01000009">
    <property type="protein sequence ID" value="KMM36115.1"/>
    <property type="molecule type" value="Genomic_DNA"/>
</dbReference>
<dbReference type="CDD" id="cd08504">
    <property type="entry name" value="PBP2_OppA"/>
    <property type="match status" value="1"/>
</dbReference>
<feature type="signal peptide" evidence="7">
    <location>
        <begin position="1"/>
        <end position="21"/>
    </location>
</feature>
<evidence type="ECO:0000256" key="4">
    <source>
        <dbReference type="ARBA" id="ARBA00022729"/>
    </source>
</evidence>
<dbReference type="Gene3D" id="3.40.190.10">
    <property type="entry name" value="Periplasmic binding protein-like II"/>
    <property type="match status" value="1"/>
</dbReference>
<keyword evidence="5" id="KW-0571">Peptide transport</keyword>
<evidence type="ECO:0000313" key="10">
    <source>
        <dbReference type="Proteomes" id="UP000035996"/>
    </source>
</evidence>
<dbReference type="OrthoDB" id="9801912at2"/>
<gene>
    <name evidence="9" type="ORF">AB986_18440</name>
</gene>
<evidence type="ECO:0000256" key="7">
    <source>
        <dbReference type="SAM" id="SignalP"/>
    </source>
</evidence>
<evidence type="ECO:0000256" key="5">
    <source>
        <dbReference type="ARBA" id="ARBA00022856"/>
    </source>
</evidence>
<dbReference type="PROSITE" id="PS51257">
    <property type="entry name" value="PROKAR_LIPOPROTEIN"/>
    <property type="match status" value="1"/>
</dbReference>
<dbReference type="Pfam" id="PF00496">
    <property type="entry name" value="SBP_bac_5"/>
    <property type="match status" value="1"/>
</dbReference>
<feature type="region of interest" description="Disordered" evidence="6">
    <location>
        <begin position="26"/>
        <end position="51"/>
    </location>
</feature>
<dbReference type="GO" id="GO:1904680">
    <property type="term" value="F:peptide transmembrane transporter activity"/>
    <property type="evidence" value="ECO:0007669"/>
    <property type="project" value="TreeGrafter"/>
</dbReference>
<sequence length="567" mass="63757">MKNKFSLLLSVILLLSLFLAACSGNSSTSSNTNSEGEASSGSDGDSSEESVEQILNLTDSQDIPTMDTTQATDQVAFNVINQVFEGLYRLDKDNKPVLGMAAEEPEVEEKDGETVYTFKLRDDANWSDGTPVTAEDFVYSWHKIIHPDTMGGYASMMGAAGIKNGNEIVTEGDPLYGKVEELGVKAVDDKTLEIVVTQQVPYFFDLLTFASFYPQPQKFAEEQGENYALETDTMLYNGPFTLAEWNHGEGWKLAKNDGYWDADTVQLKEANYKIVKDEATRVNLYETGKIDRAGLSADFVDQFKDRDDFSTVLDTSIFFLRLNQKNEALANNDIRKALFLAYDREGLVNVLLNNGSVAARYLVPKDFLTYEGEDFRAASPEGYLADKTAEDATEYWNKGLEALGTDSVELEFLTTDSDLASKIAEYAKDQFESKLDGLKVTINKQPWKQFLELEDAGDFDISTGGWGPDYPDPMTYVYMFETGGAYNRMDYSNEKYDQLVTDAKTESDEQKRWEMMQEAERLLIEEDTAIVPTYQAGRAILMQDYVKNYYVHKFGADSSLKWVTIEK</sequence>
<dbReference type="GO" id="GO:0015833">
    <property type="term" value="P:peptide transport"/>
    <property type="evidence" value="ECO:0007669"/>
    <property type="project" value="UniProtKB-KW"/>
</dbReference>